<comment type="caution">
    <text evidence="2">The sequence shown here is derived from an EMBL/GenBank/DDBJ whole genome shotgun (WGS) entry which is preliminary data.</text>
</comment>
<keyword evidence="3" id="KW-1185">Reference proteome</keyword>
<sequence length="173" mass="19038">MAISRKDEARALSADEHALVEKSHHPAVQELSDADLAGLVKLLRERRDKAQAEAHRRRREIRGKGAPKGAKPSKADGGSQLKLAVLAMAMRRLNGEAERRRQLAASVSLVENARHALAMKQKATPAGPEFNTRTAHKGMRAIANQRAQNLVRPMELGRQRQAAKVAQAKRDAR</sequence>
<evidence type="ECO:0008006" key="4">
    <source>
        <dbReference type="Google" id="ProtNLM"/>
    </source>
</evidence>
<reference evidence="2 3" key="1">
    <citation type="submission" date="2024-06" db="EMBL/GenBank/DDBJ databases">
        <authorList>
            <person name="Kim D.-U."/>
        </authorList>
    </citation>
    <scope>NUCLEOTIDE SEQUENCE [LARGE SCALE GENOMIC DNA]</scope>
    <source>
        <strain evidence="2 3">KACC15460</strain>
    </source>
</reference>
<gene>
    <name evidence="2" type="ORF">ABVQ20_03890</name>
</gene>
<evidence type="ECO:0000313" key="3">
    <source>
        <dbReference type="Proteomes" id="UP001548832"/>
    </source>
</evidence>
<evidence type="ECO:0000313" key="2">
    <source>
        <dbReference type="EMBL" id="MET2826113.1"/>
    </source>
</evidence>
<dbReference type="RefSeq" id="WP_354458178.1">
    <property type="nucleotide sequence ID" value="NZ_JBEWSZ010000001.1"/>
</dbReference>
<feature type="region of interest" description="Disordered" evidence="1">
    <location>
        <begin position="150"/>
        <end position="173"/>
    </location>
</feature>
<feature type="region of interest" description="Disordered" evidence="1">
    <location>
        <begin position="48"/>
        <end position="80"/>
    </location>
</feature>
<dbReference type="EMBL" id="JBEWSZ010000001">
    <property type="protein sequence ID" value="MET2826113.1"/>
    <property type="molecule type" value="Genomic_DNA"/>
</dbReference>
<evidence type="ECO:0000256" key="1">
    <source>
        <dbReference type="SAM" id="MobiDB-lite"/>
    </source>
</evidence>
<feature type="compositionally biased region" description="Low complexity" evidence="1">
    <location>
        <begin position="67"/>
        <end position="79"/>
    </location>
</feature>
<accession>A0ABV2D7X5</accession>
<protein>
    <recommendedName>
        <fullName evidence="4">Transcriptional regulator</fullName>
    </recommendedName>
</protein>
<name>A0ABV2D7X5_9HYPH</name>
<proteinExistence type="predicted"/>
<organism evidence="2 3">
    <name type="scientific">Mesorhizobium shangrilense</name>
    <dbReference type="NCBI Taxonomy" id="460060"/>
    <lineage>
        <taxon>Bacteria</taxon>
        <taxon>Pseudomonadati</taxon>
        <taxon>Pseudomonadota</taxon>
        <taxon>Alphaproteobacteria</taxon>
        <taxon>Hyphomicrobiales</taxon>
        <taxon>Phyllobacteriaceae</taxon>
        <taxon>Mesorhizobium</taxon>
    </lineage>
</organism>
<dbReference type="Proteomes" id="UP001548832">
    <property type="component" value="Unassembled WGS sequence"/>
</dbReference>